<evidence type="ECO:0000256" key="7">
    <source>
        <dbReference type="ARBA" id="ARBA00035004"/>
    </source>
</evidence>
<dbReference type="InterPro" id="IPR012677">
    <property type="entry name" value="Nucleotide-bd_a/b_plait_sf"/>
</dbReference>
<evidence type="ECO:0000256" key="1">
    <source>
        <dbReference type="ARBA" id="ARBA00006938"/>
    </source>
</evidence>
<evidence type="ECO:0000313" key="11">
    <source>
        <dbReference type="Ensembl" id="ENSEBUP00000006298.1"/>
    </source>
</evidence>
<evidence type="ECO:0000313" key="12">
    <source>
        <dbReference type="Proteomes" id="UP000694388"/>
    </source>
</evidence>
<evidence type="ECO:0000256" key="6">
    <source>
        <dbReference type="ARBA" id="ARBA00023187"/>
    </source>
</evidence>
<evidence type="ECO:0000256" key="5">
    <source>
        <dbReference type="ARBA" id="ARBA00022884"/>
    </source>
</evidence>
<dbReference type="InterPro" id="IPR035979">
    <property type="entry name" value="RBD_domain_sf"/>
</dbReference>
<keyword evidence="12" id="KW-1185">Reference proteome</keyword>
<protein>
    <recommendedName>
        <fullName evidence="2">RNA-binding protein 48</fullName>
    </recommendedName>
</protein>
<reference evidence="11" key="1">
    <citation type="submission" date="2025-08" db="UniProtKB">
        <authorList>
            <consortium name="Ensembl"/>
        </authorList>
    </citation>
    <scope>IDENTIFICATION</scope>
</reference>
<dbReference type="FunFam" id="3.30.70.330:FF:000424">
    <property type="entry name" value="RNA-binding protein 48 isoform X4"/>
    <property type="match status" value="1"/>
</dbReference>
<dbReference type="GO" id="GO:0006397">
    <property type="term" value="P:mRNA processing"/>
    <property type="evidence" value="ECO:0007669"/>
    <property type="project" value="UniProtKB-KW"/>
</dbReference>
<dbReference type="GO" id="GO:0005681">
    <property type="term" value="C:spliceosomal complex"/>
    <property type="evidence" value="ECO:0007669"/>
    <property type="project" value="UniProtKB-KW"/>
</dbReference>
<dbReference type="GO" id="GO:0008380">
    <property type="term" value="P:RNA splicing"/>
    <property type="evidence" value="ECO:0007669"/>
    <property type="project" value="UniProtKB-KW"/>
</dbReference>
<dbReference type="GO" id="GO:0003723">
    <property type="term" value="F:RNA binding"/>
    <property type="evidence" value="ECO:0007669"/>
    <property type="project" value="UniProtKB-UniRule"/>
</dbReference>
<feature type="region of interest" description="Disordered" evidence="9">
    <location>
        <begin position="279"/>
        <end position="300"/>
    </location>
</feature>
<dbReference type="GeneTree" id="ENSGT00390000004541"/>
<dbReference type="Proteomes" id="UP000694388">
    <property type="component" value="Unplaced"/>
</dbReference>
<dbReference type="CDD" id="cd12442">
    <property type="entry name" value="RRM_RBM48"/>
    <property type="match status" value="1"/>
</dbReference>
<proteinExistence type="inferred from homology"/>
<dbReference type="SUPFAM" id="SSF54928">
    <property type="entry name" value="RNA-binding domain, RBD"/>
    <property type="match status" value="1"/>
</dbReference>
<dbReference type="Gene3D" id="3.30.70.330">
    <property type="match status" value="1"/>
</dbReference>
<dbReference type="PROSITE" id="PS50102">
    <property type="entry name" value="RRM"/>
    <property type="match status" value="1"/>
</dbReference>
<dbReference type="Ensembl" id="ENSEBUT00000006754.1">
    <property type="protein sequence ID" value="ENSEBUP00000006298.1"/>
    <property type="gene ID" value="ENSEBUG00000004160.1"/>
</dbReference>
<name>A0A8C4NI74_EPTBU</name>
<dbReference type="GO" id="GO:0005654">
    <property type="term" value="C:nucleoplasm"/>
    <property type="evidence" value="ECO:0007669"/>
    <property type="project" value="TreeGrafter"/>
</dbReference>
<feature type="domain" description="RRM" evidence="10">
    <location>
        <begin position="37"/>
        <end position="115"/>
    </location>
</feature>
<evidence type="ECO:0000256" key="3">
    <source>
        <dbReference type="ARBA" id="ARBA00022664"/>
    </source>
</evidence>
<evidence type="ECO:0000256" key="8">
    <source>
        <dbReference type="PROSITE-ProRule" id="PRU00176"/>
    </source>
</evidence>
<keyword evidence="3" id="KW-0507">mRNA processing</keyword>
<evidence type="ECO:0000256" key="9">
    <source>
        <dbReference type="SAM" id="MobiDB-lite"/>
    </source>
</evidence>
<dbReference type="OMA" id="PLCYFAS"/>
<keyword evidence="5 8" id="KW-0694">RNA-binding</keyword>
<comment type="function">
    <text evidence="7">As a component of the minor spliceosome, involved in the splicing of U12-type introns in pre-mRNAs.</text>
</comment>
<keyword evidence="6" id="KW-0508">mRNA splicing</keyword>
<keyword evidence="4" id="KW-0747">Spliceosome</keyword>
<organism evidence="11 12">
    <name type="scientific">Eptatretus burgeri</name>
    <name type="common">Inshore hagfish</name>
    <dbReference type="NCBI Taxonomy" id="7764"/>
    <lineage>
        <taxon>Eukaryota</taxon>
        <taxon>Metazoa</taxon>
        <taxon>Chordata</taxon>
        <taxon>Craniata</taxon>
        <taxon>Vertebrata</taxon>
        <taxon>Cyclostomata</taxon>
        <taxon>Myxini</taxon>
        <taxon>Myxiniformes</taxon>
        <taxon>Myxinidae</taxon>
        <taxon>Eptatretinae</taxon>
        <taxon>Eptatretus</taxon>
    </lineage>
</organism>
<reference evidence="11" key="2">
    <citation type="submission" date="2025-09" db="UniProtKB">
        <authorList>
            <consortium name="Ensembl"/>
        </authorList>
    </citation>
    <scope>IDENTIFICATION</scope>
</reference>
<evidence type="ECO:0000259" key="10">
    <source>
        <dbReference type="PROSITE" id="PS50102"/>
    </source>
</evidence>
<evidence type="ECO:0000256" key="2">
    <source>
        <dbReference type="ARBA" id="ARBA00015189"/>
    </source>
</evidence>
<dbReference type="PANTHER" id="PTHR20957:SF0">
    <property type="entry name" value="RNA-BINDING PROTEIN 48"/>
    <property type="match status" value="1"/>
</dbReference>
<dbReference type="AlphaFoldDB" id="A0A8C4NI74"/>
<evidence type="ECO:0000256" key="4">
    <source>
        <dbReference type="ARBA" id="ARBA00022728"/>
    </source>
</evidence>
<comment type="similarity">
    <text evidence="1">Belongs to the RBM48 family.</text>
</comment>
<dbReference type="PANTHER" id="PTHR20957">
    <property type="entry name" value="RNA-BINDING PROTEIN 48"/>
    <property type="match status" value="1"/>
</dbReference>
<dbReference type="InterPro" id="IPR000504">
    <property type="entry name" value="RRM_dom"/>
</dbReference>
<accession>A0A8C4NI74</accession>
<dbReference type="InterPro" id="IPR039599">
    <property type="entry name" value="RBM48"/>
</dbReference>
<sequence>QGHDVCELSSLGTHHPQRICLPRQGNIVVYTIVQESCYLLIQGVPALSLMEELVALFAQYGAVDEYRILHEYPAEKFTEVYWVKLQKLQSARIAKRKLDGRSFFGGVLHICYAPEFESIDETRDKIQWRQRQVERICTKQATFMGTFKCPLNADALSNNAGTDDKRLLPAVCPGSGRSAEMLSCGQSTLSKWQQGNKTHSRSSLARFVPRVAALQLRKISRDNECKNVNVFTTEGETVMAPFVGPELPGIPKTVDLGDASLNTTADFIRTKLNKVNGSLEKPVLQSEHPSAPASKQRRRI</sequence>
<dbReference type="InterPro" id="IPR034264">
    <property type="entry name" value="RBM48_RRM"/>
</dbReference>